<dbReference type="EMBL" id="JBBNPP010000029">
    <property type="protein sequence ID" value="MEQ3347574.1"/>
    <property type="molecule type" value="Genomic_DNA"/>
</dbReference>
<comment type="caution">
    <text evidence="2">The sequence shown here is derived from an EMBL/GenBank/DDBJ whole genome shotgun (WGS) entry which is preliminary data.</text>
</comment>
<dbReference type="RefSeq" id="WP_070611162.1">
    <property type="nucleotide sequence ID" value="NZ_JBBNPP010000029.1"/>
</dbReference>
<evidence type="ECO:0000256" key="1">
    <source>
        <dbReference type="SAM" id="SignalP"/>
    </source>
</evidence>
<reference evidence="2 3" key="1">
    <citation type="submission" date="2024-04" db="EMBL/GenBank/DDBJ databases">
        <title>Human intestinal bacterial collection.</title>
        <authorList>
            <person name="Pauvert C."/>
            <person name="Hitch T.C.A."/>
            <person name="Clavel T."/>
        </authorList>
    </citation>
    <scope>NUCLEOTIDE SEQUENCE [LARGE SCALE GENOMIC DNA]</scope>
    <source>
        <strain evidence="2 3">CLA-SR-H019</strain>
    </source>
</reference>
<dbReference type="Proteomes" id="UP001491691">
    <property type="component" value="Unassembled WGS sequence"/>
</dbReference>
<keyword evidence="1" id="KW-0732">Signal</keyword>
<name>A0ABV1J462_9FIRM</name>
<gene>
    <name evidence="2" type="ORF">AAA073_09035</name>
</gene>
<sequence>MKKFLLILLALVLALPATVFAQGYMNDTTNFQKSMEILEELGCNVEKEHQLFNLRSAKDTNRVNLGNESFALLDEDDRIISIDRIKETNGDYFRQNTPKKDFRVTQNLVEQKLVKEGYELVHSGYFDDTTLRLRYEKMMPYGGHNQYDAYDAYIDTENGALVSFKKKGIEKKEISLRSFSQTKNPISEDEAISIANNFLEKYNKEPIQDLRIGTAIPNDDFYKTIKGDTVDGNPLIINEDNIANQDIREAYILKNENMEVYVDLYSGELIGGDIYMYEGGAISAPDVAYGTARATDAHAGLARMGYDPVDVAASVTNFKSRANTMLGYGLKAFYAGCHGSSNVIGTNKNGGSFLKYNDVPSSNYQFVFLAACNTAANTNWSDAFGIYNGISKNKAFLGWYESINSVQNYNYCWQLWNQTSRGKSVRNAALDAANKITEYCPIRFRGDRSYDGFD</sequence>
<evidence type="ECO:0000313" key="3">
    <source>
        <dbReference type="Proteomes" id="UP001491691"/>
    </source>
</evidence>
<keyword evidence="3" id="KW-1185">Reference proteome</keyword>
<protein>
    <submittedName>
        <fullName evidence="2">Uncharacterized protein</fullName>
    </submittedName>
</protein>
<evidence type="ECO:0000313" key="2">
    <source>
        <dbReference type="EMBL" id="MEQ3347574.1"/>
    </source>
</evidence>
<organism evidence="2 3">
    <name type="scientific">Peptoniphilus senegalensis</name>
    <dbReference type="NCBI Taxonomy" id="1465757"/>
    <lineage>
        <taxon>Bacteria</taxon>
        <taxon>Bacillati</taxon>
        <taxon>Bacillota</taxon>
        <taxon>Tissierellia</taxon>
        <taxon>Tissierellales</taxon>
        <taxon>Peptoniphilaceae</taxon>
        <taxon>Peptoniphilus</taxon>
    </lineage>
</organism>
<feature type="signal peptide" evidence="1">
    <location>
        <begin position="1"/>
        <end position="21"/>
    </location>
</feature>
<feature type="chain" id="PRO_5046238962" evidence="1">
    <location>
        <begin position="22"/>
        <end position="454"/>
    </location>
</feature>
<proteinExistence type="predicted"/>
<accession>A0ABV1J462</accession>